<dbReference type="EMBL" id="JBBWWR010000012">
    <property type="protein sequence ID" value="KAK8958605.1"/>
    <property type="molecule type" value="Genomic_DNA"/>
</dbReference>
<dbReference type="InterPro" id="IPR036811">
    <property type="entry name" value="Ubol_cytC_Rdtase_hinge_dom_sf"/>
</dbReference>
<evidence type="ECO:0000313" key="1">
    <source>
        <dbReference type="EMBL" id="KAK8958605.1"/>
    </source>
</evidence>
<reference evidence="1 2" key="1">
    <citation type="journal article" date="2022" name="Nat. Plants">
        <title>Genomes of leafy and leafless Platanthera orchids illuminate the evolution of mycoheterotrophy.</title>
        <authorList>
            <person name="Li M.H."/>
            <person name="Liu K.W."/>
            <person name="Li Z."/>
            <person name="Lu H.C."/>
            <person name="Ye Q.L."/>
            <person name="Zhang D."/>
            <person name="Wang J.Y."/>
            <person name="Li Y.F."/>
            <person name="Zhong Z.M."/>
            <person name="Liu X."/>
            <person name="Yu X."/>
            <person name="Liu D.K."/>
            <person name="Tu X.D."/>
            <person name="Liu B."/>
            <person name="Hao Y."/>
            <person name="Liao X.Y."/>
            <person name="Jiang Y.T."/>
            <person name="Sun W.H."/>
            <person name="Chen J."/>
            <person name="Chen Y.Q."/>
            <person name="Ai Y."/>
            <person name="Zhai J.W."/>
            <person name="Wu S.S."/>
            <person name="Zhou Z."/>
            <person name="Hsiao Y.Y."/>
            <person name="Wu W.L."/>
            <person name="Chen Y.Y."/>
            <person name="Lin Y.F."/>
            <person name="Hsu J.L."/>
            <person name="Li C.Y."/>
            <person name="Wang Z.W."/>
            <person name="Zhao X."/>
            <person name="Zhong W.Y."/>
            <person name="Ma X.K."/>
            <person name="Ma L."/>
            <person name="Huang J."/>
            <person name="Chen G.Z."/>
            <person name="Huang M.Z."/>
            <person name="Huang L."/>
            <person name="Peng D.H."/>
            <person name="Luo Y.B."/>
            <person name="Zou S.Q."/>
            <person name="Chen S.P."/>
            <person name="Lan S."/>
            <person name="Tsai W.C."/>
            <person name="Van de Peer Y."/>
            <person name="Liu Z.J."/>
        </authorList>
    </citation>
    <scope>NUCLEOTIDE SEQUENCE [LARGE SCALE GENOMIC DNA]</scope>
    <source>
        <strain evidence="1">Lor288</strain>
    </source>
</reference>
<sequence>MARWTMKVLMWREDRWRFLQEERFKSAQIDRDFRADEELVDPKKYLEERCKPKCVKYLFEYQRKSRSRRHPKVAKRIPVAEMDGVVDGDQQQTVNGRTTETVKEELRRCFSSVLSGIDWRIASRPREATEVLLVASLESTDC</sequence>
<proteinExistence type="predicted"/>
<dbReference type="SUPFAM" id="SSF81531">
    <property type="entry name" value="Non-heme 11 kDa protein of cytochrome bc1 complex (Ubiquinol-cytochrome c reductase)"/>
    <property type="match status" value="1"/>
</dbReference>
<gene>
    <name evidence="1" type="ORF">KSP40_PGU005077</name>
</gene>
<accession>A0ABR2M3L2</accession>
<comment type="caution">
    <text evidence="1">The sequence shown here is derived from an EMBL/GenBank/DDBJ whole genome shotgun (WGS) entry which is preliminary data.</text>
</comment>
<keyword evidence="2" id="KW-1185">Reference proteome</keyword>
<protein>
    <submittedName>
        <fullName evidence="1">Uncharacterized protein</fullName>
    </submittedName>
</protein>
<evidence type="ECO:0000313" key="2">
    <source>
        <dbReference type="Proteomes" id="UP001412067"/>
    </source>
</evidence>
<name>A0ABR2M3L2_9ASPA</name>
<organism evidence="1 2">
    <name type="scientific">Platanthera guangdongensis</name>
    <dbReference type="NCBI Taxonomy" id="2320717"/>
    <lineage>
        <taxon>Eukaryota</taxon>
        <taxon>Viridiplantae</taxon>
        <taxon>Streptophyta</taxon>
        <taxon>Embryophyta</taxon>
        <taxon>Tracheophyta</taxon>
        <taxon>Spermatophyta</taxon>
        <taxon>Magnoliopsida</taxon>
        <taxon>Liliopsida</taxon>
        <taxon>Asparagales</taxon>
        <taxon>Orchidaceae</taxon>
        <taxon>Orchidoideae</taxon>
        <taxon>Orchideae</taxon>
        <taxon>Orchidinae</taxon>
        <taxon>Platanthera</taxon>
    </lineage>
</organism>
<dbReference type="Proteomes" id="UP001412067">
    <property type="component" value="Unassembled WGS sequence"/>
</dbReference>